<evidence type="ECO:0000313" key="1">
    <source>
        <dbReference type="Proteomes" id="UP000835206"/>
    </source>
</evidence>
<dbReference type="GeneID" id="100647653"/>
<sequence>MYMYTYIFMKIMMSPNNEKYDLHLMKYVNKSTELKIIRGTLNTKTNTLRLKKEILKERYKDLDNINCKVWVTEDEFCNEIWNFSLRHNFNSIFNQNCHITKVDELHKCKYNTVIGENLNKVDMCNKVLKLKNEIDITNKEIILIRNKNTETDLKYYESTLDDLKSFSEEILQLIRLIITSGKNVYNTMINRKLGTSMMKEFTSARKLFQKSNFCGSALTENIVSPSKIIEESKESKCDNIKHNVKFGRFIMKTRSLISLKYEKKKNVRNSG</sequence>
<accession>A0A9B2JMX2</accession>
<organism evidence="1 2">
    <name type="scientific">Bombus terrestris</name>
    <name type="common">Buff-tailed bumblebee</name>
    <name type="synonym">Apis terrestris</name>
    <dbReference type="NCBI Taxonomy" id="30195"/>
    <lineage>
        <taxon>Eukaryota</taxon>
        <taxon>Metazoa</taxon>
        <taxon>Ecdysozoa</taxon>
        <taxon>Arthropoda</taxon>
        <taxon>Hexapoda</taxon>
        <taxon>Insecta</taxon>
        <taxon>Pterygota</taxon>
        <taxon>Neoptera</taxon>
        <taxon>Endopterygota</taxon>
        <taxon>Hymenoptera</taxon>
        <taxon>Apocrita</taxon>
        <taxon>Aculeata</taxon>
        <taxon>Apoidea</taxon>
        <taxon>Anthophila</taxon>
        <taxon>Apidae</taxon>
        <taxon>Bombus</taxon>
        <taxon>Bombus</taxon>
    </lineage>
</organism>
<dbReference type="KEGG" id="bter:100647653"/>
<gene>
    <name evidence="2" type="primary">LOC100647653</name>
</gene>
<reference evidence="2" key="1">
    <citation type="submission" date="2025-08" db="UniProtKB">
        <authorList>
            <consortium name="RefSeq"/>
        </authorList>
    </citation>
    <scope>IDENTIFICATION</scope>
</reference>
<protein>
    <submittedName>
        <fullName evidence="2">Uncharacterized protein LOC100647653 isoform X1</fullName>
    </submittedName>
</protein>
<keyword evidence="1" id="KW-1185">Reference proteome</keyword>
<proteinExistence type="predicted"/>
<dbReference type="AlphaFoldDB" id="A0A9B2JMX2"/>
<name>A0A9B2JMX2_BOMTE</name>
<dbReference type="OrthoDB" id="7548326at2759"/>
<dbReference type="Proteomes" id="UP000835206">
    <property type="component" value="Chromosome 4"/>
</dbReference>
<evidence type="ECO:0000313" key="2">
    <source>
        <dbReference type="RefSeq" id="XP_012163326.2"/>
    </source>
</evidence>
<dbReference type="RefSeq" id="XP_012163326.2">
    <property type="nucleotide sequence ID" value="XM_012307936.2"/>
</dbReference>